<feature type="domain" description="Mannose-6-phosphate isomerase cupin" evidence="1">
    <location>
        <begin position="123"/>
        <end position="183"/>
    </location>
</feature>
<dbReference type="AlphaFoldDB" id="X1LBB4"/>
<reference evidence="2" key="1">
    <citation type="journal article" date="2014" name="Front. Microbiol.">
        <title>High frequency of phylogenetically diverse reductive dehalogenase-homologous genes in deep subseafloor sedimentary metagenomes.</title>
        <authorList>
            <person name="Kawai M."/>
            <person name="Futagami T."/>
            <person name="Toyoda A."/>
            <person name="Takaki Y."/>
            <person name="Nishi S."/>
            <person name="Hori S."/>
            <person name="Arai W."/>
            <person name="Tsubouchi T."/>
            <person name="Morono Y."/>
            <person name="Uchiyama I."/>
            <person name="Ito T."/>
            <person name="Fujiyama A."/>
            <person name="Inagaki F."/>
            <person name="Takami H."/>
        </authorList>
    </citation>
    <scope>NUCLEOTIDE SEQUENCE</scope>
    <source>
        <strain evidence="2">Expedition CK06-06</strain>
    </source>
</reference>
<dbReference type="EMBL" id="BARV01008352">
    <property type="protein sequence ID" value="GAI03136.1"/>
    <property type="molecule type" value="Genomic_DNA"/>
</dbReference>
<evidence type="ECO:0000313" key="2">
    <source>
        <dbReference type="EMBL" id="GAI03136.1"/>
    </source>
</evidence>
<gene>
    <name evidence="2" type="ORF">S06H3_16811</name>
</gene>
<dbReference type="InterPro" id="IPR014710">
    <property type="entry name" value="RmlC-like_jellyroll"/>
</dbReference>
<proteinExistence type="predicted"/>
<dbReference type="InterPro" id="IPR011051">
    <property type="entry name" value="RmlC_Cupin_sf"/>
</dbReference>
<dbReference type="InterPro" id="IPR049071">
    <property type="entry name" value="MPI_cupin_dom"/>
</dbReference>
<evidence type="ECO:0000259" key="1">
    <source>
        <dbReference type="Pfam" id="PF21621"/>
    </source>
</evidence>
<dbReference type="Pfam" id="PF21621">
    <property type="entry name" value="MPI_cupin_dom"/>
    <property type="match status" value="1"/>
</dbReference>
<sequence>ETIIYKQEINAMLGSLHKFYIKPGQVFLLEGGVPHAIGPGCFLVEIQEPTDYTIRVERTTPSGKKIPDMLCHQGIGFNNIFECFNYQSFSRQETLKRWLLKPTVNYQSDFAYEEILIDGKRIPYFGMKSLLIYNSFSIRSENIFSIIIVISGNGKVICENKSMVINKGDKIFLPAGLGKLNFKNICSVQPLHLISCFPPDSTKKEDNYK</sequence>
<accession>X1LBB4</accession>
<protein>
    <recommendedName>
        <fullName evidence="1">Mannose-6-phosphate isomerase cupin domain-containing protein</fullName>
    </recommendedName>
</protein>
<organism evidence="2">
    <name type="scientific">marine sediment metagenome</name>
    <dbReference type="NCBI Taxonomy" id="412755"/>
    <lineage>
        <taxon>unclassified sequences</taxon>
        <taxon>metagenomes</taxon>
        <taxon>ecological metagenomes</taxon>
    </lineage>
</organism>
<feature type="non-terminal residue" evidence="2">
    <location>
        <position position="1"/>
    </location>
</feature>
<comment type="caution">
    <text evidence="2">The sequence shown here is derived from an EMBL/GenBank/DDBJ whole genome shotgun (WGS) entry which is preliminary data.</text>
</comment>
<dbReference type="Gene3D" id="2.60.120.10">
    <property type="entry name" value="Jelly Rolls"/>
    <property type="match status" value="2"/>
</dbReference>
<name>X1LBB4_9ZZZZ</name>
<dbReference type="SUPFAM" id="SSF51182">
    <property type="entry name" value="RmlC-like cupins"/>
    <property type="match status" value="1"/>
</dbReference>